<dbReference type="Gene3D" id="3.80.10.10">
    <property type="entry name" value="Ribonuclease Inhibitor"/>
    <property type="match status" value="2"/>
</dbReference>
<dbReference type="EMBL" id="CM010720">
    <property type="protein sequence ID" value="RZC67494.1"/>
    <property type="molecule type" value="Genomic_DNA"/>
</dbReference>
<feature type="transmembrane region" description="Helical" evidence="20">
    <location>
        <begin position="7"/>
        <end position="27"/>
    </location>
</feature>
<comment type="subcellular location">
    <subcellularLocation>
        <location evidence="1">Membrane</location>
        <topology evidence="1">Single-pass type I membrane protein</topology>
    </subcellularLocation>
</comment>
<dbReference type="Gramene" id="RZC67494">
    <property type="protein sequence ID" value="RZC67494"/>
    <property type="gene ID" value="C5167_011183"/>
</dbReference>
<dbReference type="Pfam" id="PF11721">
    <property type="entry name" value="Malectin"/>
    <property type="match status" value="1"/>
</dbReference>
<feature type="transmembrane region" description="Helical" evidence="20">
    <location>
        <begin position="556"/>
        <end position="580"/>
    </location>
</feature>
<keyword evidence="11" id="KW-0418">Kinase</keyword>
<keyword evidence="3" id="KW-0723">Serine/threonine-protein kinase</keyword>
<keyword evidence="16" id="KW-0325">Glycoprotein</keyword>
<comment type="catalytic activity">
    <reaction evidence="17">
        <text>L-threonyl-[protein] + ATP = O-phospho-L-threonyl-[protein] + ADP + H(+)</text>
        <dbReference type="Rhea" id="RHEA:46608"/>
        <dbReference type="Rhea" id="RHEA-COMP:11060"/>
        <dbReference type="Rhea" id="RHEA-COMP:11605"/>
        <dbReference type="ChEBI" id="CHEBI:15378"/>
        <dbReference type="ChEBI" id="CHEBI:30013"/>
        <dbReference type="ChEBI" id="CHEBI:30616"/>
        <dbReference type="ChEBI" id="CHEBI:61977"/>
        <dbReference type="ChEBI" id="CHEBI:456216"/>
        <dbReference type="EC" id="2.7.11.1"/>
    </reaction>
</comment>
<feature type="compositionally biased region" description="Polar residues" evidence="19">
    <location>
        <begin position="907"/>
        <end position="924"/>
    </location>
</feature>
<keyword evidence="9" id="KW-0677">Repeat</keyword>
<dbReference type="InterPro" id="IPR011009">
    <property type="entry name" value="Kinase-like_dom_sf"/>
</dbReference>
<evidence type="ECO:0000256" key="15">
    <source>
        <dbReference type="ARBA" id="ARBA00023170"/>
    </source>
</evidence>
<evidence type="ECO:0000256" key="11">
    <source>
        <dbReference type="ARBA" id="ARBA00022777"/>
    </source>
</evidence>
<evidence type="ECO:0000313" key="23">
    <source>
        <dbReference type="Proteomes" id="UP000316621"/>
    </source>
</evidence>
<sequence>SILHRLVNLYVCTVLLIIAYGFFDLALSQRLPDVEVEALTEIAKTLGKQGWDFAKLDPCSRTTPTEGINCTCTFSGNTVCHVTGIQSLPGMLPPELVKLPYLQVINLDRNYLNGSIPKAWGSMKLVNISLVGNRLSGPVPEEIGNITTLKELELDFNQLSEHLPEKLGDILGIKRILLSSNNFTGEVPQTFSRLTSLEDLEILASGLEGPIPPDISALKSLSNLKISDLNGKDGPLPPLDNLKSLKTLDLSFNRFLGKIPDTFINPSKVLNRKLADWVFTELDAWKSEKYETFYNPYTSLFTYSDLSYNNLTLEGSWGCQLNNTINLFGSSSMKNDSTGIPKCLKSVCDQDHYSFNINCGGEVFPKSGSNIGQFDSDQNADGASNFNQQGTNNWAVSSTGDFMDNDDDSDSHIANAKTSLSMADSKLYMTARKSPISLTYYGFCLINGNYTVKLHFAEIEISNGTSQDSLGRRVFDVYIQGKLKLKDFDIVKAAGGAHKAVIITFNESVTSNTLEIRFHWAGKGTQRIPNAGIYGPLVSAISVLNPGNFVPRGKKISVGVVAGIVVSVLCLVLILGALWWKGYLRRKNETNQELRGLDLSTNSFTLRQMKAATNNFAAENKIGEGGFGPVYKGYLLDGTIIAVKQLSSKSKQGNREFVNEIGMISGLSHPNLAKLYGCCIEGNQLLLIYEYLENNCLARALFGEEGVQLKLDWPTRHKICVESRLKIVHRDIKCTNVLLDKDLNPKISDFGLAKLDEEDDTHISTQIAGTRGYMAPEYALRGYLTDKADVYSFGIVALEIISGKSNISYRSKEEWVYLLDWALILQGNGKLMELVDPKLESKFDEEEVLRMINIALMCTNTSPTLRPKMSSVLSMLEGRTPLGETVLNPIGESSNDLKFKPVGDYSETQSISKDAPFSESSTSAADLYPLIDESEYWNNRD</sequence>
<keyword evidence="13 20" id="KW-1133">Transmembrane helix</keyword>
<evidence type="ECO:0000256" key="10">
    <source>
        <dbReference type="ARBA" id="ARBA00022741"/>
    </source>
</evidence>
<evidence type="ECO:0000256" key="8">
    <source>
        <dbReference type="ARBA" id="ARBA00022729"/>
    </source>
</evidence>
<evidence type="ECO:0000256" key="19">
    <source>
        <dbReference type="SAM" id="MobiDB-lite"/>
    </source>
</evidence>
<dbReference type="InterPro" id="IPR008271">
    <property type="entry name" value="Ser/Thr_kinase_AS"/>
</dbReference>
<dbReference type="Pfam" id="PF00560">
    <property type="entry name" value="LRR_1"/>
    <property type="match status" value="1"/>
</dbReference>
<dbReference type="GO" id="GO:0005524">
    <property type="term" value="F:ATP binding"/>
    <property type="evidence" value="ECO:0007669"/>
    <property type="project" value="UniProtKB-KW"/>
</dbReference>
<evidence type="ECO:0000256" key="14">
    <source>
        <dbReference type="ARBA" id="ARBA00023136"/>
    </source>
</evidence>
<dbReference type="SUPFAM" id="SSF52058">
    <property type="entry name" value="L domain-like"/>
    <property type="match status" value="1"/>
</dbReference>
<evidence type="ECO:0000256" key="3">
    <source>
        <dbReference type="ARBA" id="ARBA00022527"/>
    </source>
</evidence>
<keyword evidence="8" id="KW-0732">Signal</keyword>
<dbReference type="InterPro" id="IPR051824">
    <property type="entry name" value="LRR_Rcpt-Like_S/T_Kinase"/>
</dbReference>
<dbReference type="SMART" id="SM00220">
    <property type="entry name" value="S_TKc"/>
    <property type="match status" value="1"/>
</dbReference>
<feature type="region of interest" description="Disordered" evidence="19">
    <location>
        <begin position="907"/>
        <end position="926"/>
    </location>
</feature>
<protein>
    <recommendedName>
        <fullName evidence="2">non-specific serine/threonine protein kinase</fullName>
        <ecNumber evidence="2">2.7.11.1</ecNumber>
    </recommendedName>
</protein>
<dbReference type="GO" id="GO:0004674">
    <property type="term" value="F:protein serine/threonine kinase activity"/>
    <property type="evidence" value="ECO:0007669"/>
    <property type="project" value="UniProtKB-KW"/>
</dbReference>
<keyword evidence="10" id="KW-0547">Nucleotide-binding</keyword>
<keyword evidence="6" id="KW-0808">Transferase</keyword>
<proteinExistence type="predicted"/>
<dbReference type="Gene3D" id="3.30.200.20">
    <property type="entry name" value="Phosphorylase Kinase, domain 1"/>
    <property type="match status" value="1"/>
</dbReference>
<evidence type="ECO:0000256" key="20">
    <source>
        <dbReference type="SAM" id="Phobius"/>
    </source>
</evidence>
<evidence type="ECO:0000256" key="1">
    <source>
        <dbReference type="ARBA" id="ARBA00004479"/>
    </source>
</evidence>
<evidence type="ECO:0000256" key="18">
    <source>
        <dbReference type="ARBA" id="ARBA00048679"/>
    </source>
</evidence>
<keyword evidence="14 20" id="KW-0472">Membrane</keyword>
<dbReference type="InterPro" id="IPR021720">
    <property type="entry name" value="Malectin_dom"/>
</dbReference>
<comment type="catalytic activity">
    <reaction evidence="18">
        <text>L-seryl-[protein] + ATP = O-phospho-L-seryl-[protein] + ADP + H(+)</text>
        <dbReference type="Rhea" id="RHEA:17989"/>
        <dbReference type="Rhea" id="RHEA-COMP:9863"/>
        <dbReference type="Rhea" id="RHEA-COMP:11604"/>
        <dbReference type="ChEBI" id="CHEBI:15378"/>
        <dbReference type="ChEBI" id="CHEBI:29999"/>
        <dbReference type="ChEBI" id="CHEBI:30616"/>
        <dbReference type="ChEBI" id="CHEBI:83421"/>
        <dbReference type="ChEBI" id="CHEBI:456216"/>
        <dbReference type="EC" id="2.7.11.1"/>
    </reaction>
</comment>
<dbReference type="SUPFAM" id="SSF56112">
    <property type="entry name" value="Protein kinase-like (PK-like)"/>
    <property type="match status" value="1"/>
</dbReference>
<keyword evidence="7 20" id="KW-0812">Transmembrane</keyword>
<dbReference type="Gene3D" id="1.10.510.10">
    <property type="entry name" value="Transferase(Phosphotransferase) domain 1"/>
    <property type="match status" value="1"/>
</dbReference>
<keyword evidence="5" id="KW-0433">Leucine-rich repeat</keyword>
<dbReference type="GO" id="GO:0016020">
    <property type="term" value="C:membrane"/>
    <property type="evidence" value="ECO:0007669"/>
    <property type="project" value="UniProtKB-SubCell"/>
</dbReference>
<evidence type="ECO:0000256" key="5">
    <source>
        <dbReference type="ARBA" id="ARBA00022614"/>
    </source>
</evidence>
<gene>
    <name evidence="22" type="ORF">C5167_011183</name>
</gene>
<evidence type="ECO:0000256" key="17">
    <source>
        <dbReference type="ARBA" id="ARBA00047899"/>
    </source>
</evidence>
<evidence type="ECO:0000313" key="22">
    <source>
        <dbReference type="EMBL" id="RZC67494.1"/>
    </source>
</evidence>
<dbReference type="InterPro" id="IPR032675">
    <property type="entry name" value="LRR_dom_sf"/>
</dbReference>
<dbReference type="PROSITE" id="PS00108">
    <property type="entry name" value="PROTEIN_KINASE_ST"/>
    <property type="match status" value="1"/>
</dbReference>
<dbReference type="InterPro" id="IPR001611">
    <property type="entry name" value="Leu-rich_rpt"/>
</dbReference>
<feature type="domain" description="Protein kinase" evidence="21">
    <location>
        <begin position="616"/>
        <end position="887"/>
    </location>
</feature>
<dbReference type="AlphaFoldDB" id="A0A4Y7K2C3"/>
<keyword evidence="23" id="KW-1185">Reference proteome</keyword>
<evidence type="ECO:0000256" key="2">
    <source>
        <dbReference type="ARBA" id="ARBA00012513"/>
    </source>
</evidence>
<accession>A0A4Y7K2C3</accession>
<dbReference type="PROSITE" id="PS50011">
    <property type="entry name" value="PROTEIN_KINASE_DOM"/>
    <property type="match status" value="1"/>
</dbReference>
<keyword evidence="4" id="KW-0597">Phosphoprotein</keyword>
<dbReference type="EC" id="2.7.11.1" evidence="2"/>
<name>A0A4Y7K2C3_PAPSO</name>
<dbReference type="FunFam" id="3.80.10.10:FF:000383">
    <property type="entry name" value="Leucine-rich repeat receptor protein kinase EMS1"/>
    <property type="match status" value="1"/>
</dbReference>
<dbReference type="FunFam" id="2.60.120.430:FF:000004">
    <property type="entry name" value="Putative leucine-rich repeat receptor-like serine/threonine-protein kinase"/>
    <property type="match status" value="1"/>
</dbReference>
<reference evidence="22 23" key="1">
    <citation type="journal article" date="2018" name="Science">
        <title>The opium poppy genome and morphinan production.</title>
        <authorList>
            <person name="Guo L."/>
            <person name="Winzer T."/>
            <person name="Yang X."/>
            <person name="Li Y."/>
            <person name="Ning Z."/>
            <person name="He Z."/>
            <person name="Teodor R."/>
            <person name="Lu Y."/>
            <person name="Bowser T.A."/>
            <person name="Graham I.A."/>
            <person name="Ye K."/>
        </authorList>
    </citation>
    <scope>NUCLEOTIDE SEQUENCE [LARGE SCALE GENOMIC DNA]</scope>
    <source>
        <strain evidence="23">cv. HN1</strain>
        <tissue evidence="22">Leaves</tissue>
    </source>
</reference>
<dbReference type="FunFam" id="1.10.510.10:FF:000044">
    <property type="entry name" value="Putative LRR receptor-like serine/threonine-protein kinase"/>
    <property type="match status" value="1"/>
</dbReference>
<keyword evidence="15" id="KW-0675">Receptor</keyword>
<evidence type="ECO:0000256" key="12">
    <source>
        <dbReference type="ARBA" id="ARBA00022840"/>
    </source>
</evidence>
<dbReference type="Gene3D" id="2.60.120.430">
    <property type="entry name" value="Galactose-binding lectin"/>
    <property type="match status" value="1"/>
</dbReference>
<evidence type="ECO:0000256" key="4">
    <source>
        <dbReference type="ARBA" id="ARBA00022553"/>
    </source>
</evidence>
<dbReference type="PANTHER" id="PTHR48006">
    <property type="entry name" value="LEUCINE-RICH REPEAT-CONTAINING PROTEIN DDB_G0281931-RELATED"/>
    <property type="match status" value="1"/>
</dbReference>
<evidence type="ECO:0000256" key="7">
    <source>
        <dbReference type="ARBA" id="ARBA00022692"/>
    </source>
</evidence>
<dbReference type="InterPro" id="IPR001245">
    <property type="entry name" value="Ser-Thr/Tyr_kinase_cat_dom"/>
</dbReference>
<dbReference type="FunFam" id="3.30.200.20:FF:000217">
    <property type="entry name" value="probable LRR receptor-like serine/threonine-protein kinase At1g53430"/>
    <property type="match status" value="1"/>
</dbReference>
<feature type="non-terminal residue" evidence="22">
    <location>
        <position position="1"/>
    </location>
</feature>
<evidence type="ECO:0000256" key="13">
    <source>
        <dbReference type="ARBA" id="ARBA00022989"/>
    </source>
</evidence>
<organism evidence="22 23">
    <name type="scientific">Papaver somniferum</name>
    <name type="common">Opium poppy</name>
    <dbReference type="NCBI Taxonomy" id="3469"/>
    <lineage>
        <taxon>Eukaryota</taxon>
        <taxon>Viridiplantae</taxon>
        <taxon>Streptophyta</taxon>
        <taxon>Embryophyta</taxon>
        <taxon>Tracheophyta</taxon>
        <taxon>Spermatophyta</taxon>
        <taxon>Magnoliopsida</taxon>
        <taxon>Ranunculales</taxon>
        <taxon>Papaveraceae</taxon>
        <taxon>Papaveroideae</taxon>
        <taxon>Papaver</taxon>
    </lineage>
</organism>
<evidence type="ECO:0000256" key="16">
    <source>
        <dbReference type="ARBA" id="ARBA00023180"/>
    </source>
</evidence>
<evidence type="ECO:0000256" key="9">
    <source>
        <dbReference type="ARBA" id="ARBA00022737"/>
    </source>
</evidence>
<keyword evidence="12" id="KW-0067">ATP-binding</keyword>
<dbReference type="CDD" id="cd14066">
    <property type="entry name" value="STKc_IRAK"/>
    <property type="match status" value="1"/>
</dbReference>
<dbReference type="Pfam" id="PF07714">
    <property type="entry name" value="PK_Tyr_Ser-Thr"/>
    <property type="match status" value="1"/>
</dbReference>
<dbReference type="Proteomes" id="UP000316621">
    <property type="component" value="Chromosome 6"/>
</dbReference>
<dbReference type="PANTHER" id="PTHR48006:SF52">
    <property type="entry name" value="PROTEIN KINASE DOMAIN-CONTAINING PROTEIN"/>
    <property type="match status" value="1"/>
</dbReference>
<evidence type="ECO:0000256" key="6">
    <source>
        <dbReference type="ARBA" id="ARBA00022679"/>
    </source>
</evidence>
<dbReference type="InterPro" id="IPR000719">
    <property type="entry name" value="Prot_kinase_dom"/>
</dbReference>
<evidence type="ECO:0000259" key="21">
    <source>
        <dbReference type="PROSITE" id="PS50011"/>
    </source>
</evidence>